<keyword evidence="3" id="KW-0804">Transcription</keyword>
<evidence type="ECO:0000313" key="5">
    <source>
        <dbReference type="EMBL" id="NGN69475.1"/>
    </source>
</evidence>
<dbReference type="Pfam" id="PF01638">
    <property type="entry name" value="HxlR"/>
    <property type="match status" value="1"/>
</dbReference>
<organism evidence="5 6">
    <name type="scientific">Streptomyces coryli</name>
    <dbReference type="NCBI Taxonomy" id="1128680"/>
    <lineage>
        <taxon>Bacteria</taxon>
        <taxon>Bacillati</taxon>
        <taxon>Actinomycetota</taxon>
        <taxon>Actinomycetes</taxon>
        <taxon>Kitasatosporales</taxon>
        <taxon>Streptomycetaceae</taxon>
        <taxon>Streptomyces</taxon>
    </lineage>
</organism>
<sequence length="114" mass="12411">MFAADCQARVAFDLLAGTWNAVVLHTLRTGPQRPAELRARIGGISPKVLHETLRRLEFSGLLERRAYAAAPPRVEYGLTELGRSLLGPIEAMATWAYAHADEVLAAQERGEASA</sequence>
<dbReference type="Gene3D" id="1.10.10.10">
    <property type="entry name" value="Winged helix-like DNA-binding domain superfamily/Winged helix DNA-binding domain"/>
    <property type="match status" value="1"/>
</dbReference>
<dbReference type="GO" id="GO:0003677">
    <property type="term" value="F:DNA binding"/>
    <property type="evidence" value="ECO:0007669"/>
    <property type="project" value="UniProtKB-KW"/>
</dbReference>
<reference evidence="5 6" key="1">
    <citation type="submission" date="2020-02" db="EMBL/GenBank/DDBJ databases">
        <title>Whole-genome analyses of novel actinobacteria.</title>
        <authorList>
            <person name="Sahin N."/>
        </authorList>
    </citation>
    <scope>NUCLEOTIDE SEQUENCE [LARGE SCALE GENOMIC DNA]</scope>
    <source>
        <strain evidence="5 6">A7024</strain>
    </source>
</reference>
<dbReference type="Proteomes" id="UP000481583">
    <property type="component" value="Unassembled WGS sequence"/>
</dbReference>
<evidence type="ECO:0000259" key="4">
    <source>
        <dbReference type="PROSITE" id="PS51118"/>
    </source>
</evidence>
<name>A0A6G4UB62_9ACTN</name>
<accession>A0A6G4UB62</accession>
<evidence type="ECO:0000256" key="3">
    <source>
        <dbReference type="ARBA" id="ARBA00023163"/>
    </source>
</evidence>
<dbReference type="AlphaFoldDB" id="A0A6G4UB62"/>
<evidence type="ECO:0000256" key="2">
    <source>
        <dbReference type="ARBA" id="ARBA00023125"/>
    </source>
</evidence>
<evidence type="ECO:0000313" key="6">
    <source>
        <dbReference type="Proteomes" id="UP000481583"/>
    </source>
</evidence>
<keyword evidence="1" id="KW-0805">Transcription regulation</keyword>
<feature type="domain" description="HTH hxlR-type" evidence="4">
    <location>
        <begin position="6"/>
        <end position="104"/>
    </location>
</feature>
<comment type="caution">
    <text evidence="5">The sequence shown here is derived from an EMBL/GenBank/DDBJ whole genome shotgun (WGS) entry which is preliminary data.</text>
</comment>
<dbReference type="PANTHER" id="PTHR33204:SF18">
    <property type="entry name" value="TRANSCRIPTIONAL REGULATORY PROTEIN"/>
    <property type="match status" value="1"/>
</dbReference>
<dbReference type="EMBL" id="JAAKZV010000300">
    <property type="protein sequence ID" value="NGN69475.1"/>
    <property type="molecule type" value="Genomic_DNA"/>
</dbReference>
<protein>
    <submittedName>
        <fullName evidence="5">Helix-turn-helix transcriptional regulator</fullName>
    </submittedName>
</protein>
<dbReference type="PROSITE" id="PS51118">
    <property type="entry name" value="HTH_HXLR"/>
    <property type="match status" value="1"/>
</dbReference>
<dbReference type="SUPFAM" id="SSF46785">
    <property type="entry name" value="Winged helix' DNA-binding domain"/>
    <property type="match status" value="1"/>
</dbReference>
<dbReference type="InterPro" id="IPR036390">
    <property type="entry name" value="WH_DNA-bd_sf"/>
</dbReference>
<dbReference type="PANTHER" id="PTHR33204">
    <property type="entry name" value="TRANSCRIPTIONAL REGULATOR, MARR FAMILY"/>
    <property type="match status" value="1"/>
</dbReference>
<proteinExistence type="predicted"/>
<dbReference type="RefSeq" id="WP_165244450.1">
    <property type="nucleotide sequence ID" value="NZ_JAAKZV010000300.1"/>
</dbReference>
<evidence type="ECO:0000256" key="1">
    <source>
        <dbReference type="ARBA" id="ARBA00023015"/>
    </source>
</evidence>
<dbReference type="InterPro" id="IPR002577">
    <property type="entry name" value="HTH_HxlR"/>
</dbReference>
<keyword evidence="2" id="KW-0238">DNA-binding</keyword>
<gene>
    <name evidence="5" type="ORF">G5C51_37005</name>
</gene>
<dbReference type="InterPro" id="IPR036388">
    <property type="entry name" value="WH-like_DNA-bd_sf"/>
</dbReference>
<keyword evidence="6" id="KW-1185">Reference proteome</keyword>